<dbReference type="EMBL" id="ATLV01018350">
    <property type="status" value="NOT_ANNOTATED_CDS"/>
    <property type="molecule type" value="Genomic_DNA"/>
</dbReference>
<dbReference type="PROSITE" id="PS51837">
    <property type="entry name" value="LITAF"/>
    <property type="match status" value="1"/>
</dbReference>
<feature type="compositionally biased region" description="Polar residues" evidence="1">
    <location>
        <begin position="1"/>
        <end position="14"/>
    </location>
</feature>
<evidence type="ECO:0000313" key="5">
    <source>
        <dbReference type="Proteomes" id="UP000030765"/>
    </source>
</evidence>
<evidence type="ECO:0000259" key="2">
    <source>
        <dbReference type="PROSITE" id="PS51837"/>
    </source>
</evidence>
<reference evidence="4" key="2">
    <citation type="submission" date="2020-05" db="UniProtKB">
        <authorList>
            <consortium name="EnsemblMetazoa"/>
        </authorList>
    </citation>
    <scope>IDENTIFICATION</scope>
</reference>
<accession>A0A084VYA5</accession>
<dbReference type="AlphaFoldDB" id="A0A084VYA5"/>
<dbReference type="OrthoDB" id="7765058at2759"/>
<evidence type="ECO:0000256" key="1">
    <source>
        <dbReference type="SAM" id="MobiDB-lite"/>
    </source>
</evidence>
<evidence type="ECO:0000313" key="4">
    <source>
        <dbReference type="EnsemblMetazoa" id="ASIC010821-PA"/>
    </source>
</evidence>
<protein>
    <submittedName>
        <fullName evidence="4">LITAF domain-containing protein</fullName>
    </submittedName>
</protein>
<name>A0A084VYA5_ANOSI</name>
<dbReference type="EnsemblMetazoa" id="ASIC010821-RA">
    <property type="protein sequence ID" value="ASIC010821-PA"/>
    <property type="gene ID" value="ASIC010821"/>
</dbReference>
<organism evidence="3">
    <name type="scientific">Anopheles sinensis</name>
    <name type="common">Mosquito</name>
    <dbReference type="NCBI Taxonomy" id="74873"/>
    <lineage>
        <taxon>Eukaryota</taxon>
        <taxon>Metazoa</taxon>
        <taxon>Ecdysozoa</taxon>
        <taxon>Arthropoda</taxon>
        <taxon>Hexapoda</taxon>
        <taxon>Insecta</taxon>
        <taxon>Pterygota</taxon>
        <taxon>Neoptera</taxon>
        <taxon>Endopterygota</taxon>
        <taxon>Diptera</taxon>
        <taxon>Nematocera</taxon>
        <taxon>Culicoidea</taxon>
        <taxon>Culicidae</taxon>
        <taxon>Anophelinae</taxon>
        <taxon>Anopheles</taxon>
    </lineage>
</organism>
<sequence length="119" mass="13744">MSRNVMPQKNIQSTDPKKPITMESSNAKSTNIEHQGREWHPARFRVHCQNCNGRFFPTVRMATSRVSHSAFVAACVLSCWPLCFLPCLFNRPTKHHLHCANCHAYLGLYDVRRDCLMKK</sequence>
<reference evidence="3 5" key="1">
    <citation type="journal article" date="2014" name="BMC Genomics">
        <title>Genome sequence of Anopheles sinensis provides insight into genetics basis of mosquito competence for malaria parasites.</title>
        <authorList>
            <person name="Zhou D."/>
            <person name="Zhang D."/>
            <person name="Ding G."/>
            <person name="Shi L."/>
            <person name="Hou Q."/>
            <person name="Ye Y."/>
            <person name="Xu Y."/>
            <person name="Zhou H."/>
            <person name="Xiong C."/>
            <person name="Li S."/>
            <person name="Yu J."/>
            <person name="Hong S."/>
            <person name="Yu X."/>
            <person name="Zou P."/>
            <person name="Chen C."/>
            <person name="Chang X."/>
            <person name="Wang W."/>
            <person name="Lv Y."/>
            <person name="Sun Y."/>
            <person name="Ma L."/>
            <person name="Shen B."/>
            <person name="Zhu C."/>
        </authorList>
    </citation>
    <scope>NUCLEOTIDE SEQUENCE [LARGE SCALE GENOMIC DNA]</scope>
</reference>
<dbReference type="InterPro" id="IPR006629">
    <property type="entry name" value="LITAF"/>
</dbReference>
<evidence type="ECO:0000313" key="3">
    <source>
        <dbReference type="EMBL" id="KFB42949.1"/>
    </source>
</evidence>
<feature type="region of interest" description="Disordered" evidence="1">
    <location>
        <begin position="1"/>
        <end position="35"/>
    </location>
</feature>
<feature type="domain" description="LITAF" evidence="2">
    <location>
        <begin position="27"/>
        <end position="111"/>
    </location>
</feature>
<dbReference type="STRING" id="74873.A0A084VYA5"/>
<proteinExistence type="predicted"/>
<keyword evidence="5" id="KW-1185">Reference proteome</keyword>
<dbReference type="VEuPathDB" id="VectorBase:ASIC010821"/>
<dbReference type="Pfam" id="PF10601">
    <property type="entry name" value="zf-LITAF-like"/>
    <property type="match status" value="1"/>
</dbReference>
<gene>
    <name evidence="3" type="ORF">ZHAS_00010821</name>
</gene>
<feature type="compositionally biased region" description="Polar residues" evidence="1">
    <location>
        <begin position="22"/>
        <end position="33"/>
    </location>
</feature>
<dbReference type="Proteomes" id="UP000030765">
    <property type="component" value="Unassembled WGS sequence"/>
</dbReference>
<dbReference type="EMBL" id="KE525231">
    <property type="protein sequence ID" value="KFB42949.1"/>
    <property type="molecule type" value="Genomic_DNA"/>
</dbReference>